<keyword evidence="2" id="KW-1185">Reference proteome</keyword>
<protein>
    <submittedName>
        <fullName evidence="1">CLUMA_CG018383, isoform A</fullName>
    </submittedName>
</protein>
<dbReference type="Proteomes" id="UP000183832">
    <property type="component" value="Unassembled WGS sequence"/>
</dbReference>
<dbReference type="AlphaFoldDB" id="A0A1J1IZG9"/>
<reference evidence="1 2" key="1">
    <citation type="submission" date="2015-04" db="EMBL/GenBank/DDBJ databases">
        <authorList>
            <person name="Syromyatnikov M.Y."/>
            <person name="Popov V.N."/>
        </authorList>
    </citation>
    <scope>NUCLEOTIDE SEQUENCE [LARGE SCALE GENOMIC DNA]</scope>
</reference>
<name>A0A1J1IZG9_9DIPT</name>
<dbReference type="EMBL" id="CVRI01000064">
    <property type="protein sequence ID" value="CRL05613.1"/>
    <property type="molecule type" value="Genomic_DNA"/>
</dbReference>
<accession>A0A1J1IZG9</accession>
<evidence type="ECO:0000313" key="1">
    <source>
        <dbReference type="EMBL" id="CRL05613.1"/>
    </source>
</evidence>
<evidence type="ECO:0000313" key="2">
    <source>
        <dbReference type="Proteomes" id="UP000183832"/>
    </source>
</evidence>
<sequence length="84" mass="9905">MNKLKGCGGREAITKEIISHALLTNQIYLNGEKQERVCVKFKQRKFDEKSRSLIFISRFNQLLKPETHRIVFKCLFVHRSVQVQ</sequence>
<organism evidence="1 2">
    <name type="scientific">Clunio marinus</name>
    <dbReference type="NCBI Taxonomy" id="568069"/>
    <lineage>
        <taxon>Eukaryota</taxon>
        <taxon>Metazoa</taxon>
        <taxon>Ecdysozoa</taxon>
        <taxon>Arthropoda</taxon>
        <taxon>Hexapoda</taxon>
        <taxon>Insecta</taxon>
        <taxon>Pterygota</taxon>
        <taxon>Neoptera</taxon>
        <taxon>Endopterygota</taxon>
        <taxon>Diptera</taxon>
        <taxon>Nematocera</taxon>
        <taxon>Chironomoidea</taxon>
        <taxon>Chironomidae</taxon>
        <taxon>Clunio</taxon>
    </lineage>
</organism>
<proteinExistence type="predicted"/>
<gene>
    <name evidence="1" type="ORF">CLUMA_CG018383</name>
</gene>